<sequence>MSKRKLTSTNNRNRNELSDFCGMNYALDILAGRWKLLILHKLENKKLRYTDIKRILPNITDRMLTLHLQEMERDLLVTRTVYPEVPPRVEYELTESAIALAPVWKQLEQWGLAHREILEGVAVSENYCTDNQSI</sequence>
<feature type="domain" description="HTH hxlR-type" evidence="4">
    <location>
        <begin position="21"/>
        <end position="119"/>
    </location>
</feature>
<gene>
    <name evidence="5" type="ORF">PQO05_00735</name>
</gene>
<evidence type="ECO:0000313" key="5">
    <source>
        <dbReference type="EMBL" id="WCT12455.1"/>
    </source>
</evidence>
<dbReference type="InterPro" id="IPR036388">
    <property type="entry name" value="WH-like_DNA-bd_sf"/>
</dbReference>
<organism evidence="5 6">
    <name type="scientific">Mucilaginibacter jinjuensis</name>
    <dbReference type="NCBI Taxonomy" id="1176721"/>
    <lineage>
        <taxon>Bacteria</taxon>
        <taxon>Pseudomonadati</taxon>
        <taxon>Bacteroidota</taxon>
        <taxon>Sphingobacteriia</taxon>
        <taxon>Sphingobacteriales</taxon>
        <taxon>Sphingobacteriaceae</taxon>
        <taxon>Mucilaginibacter</taxon>
    </lineage>
</organism>
<dbReference type="RefSeq" id="WP_273630718.1">
    <property type="nucleotide sequence ID" value="NZ_CP117167.1"/>
</dbReference>
<dbReference type="InterPro" id="IPR036390">
    <property type="entry name" value="WH_DNA-bd_sf"/>
</dbReference>
<dbReference type="Pfam" id="PF01638">
    <property type="entry name" value="HxlR"/>
    <property type="match status" value="1"/>
</dbReference>
<accession>A0ABY7T7J5</accession>
<evidence type="ECO:0000256" key="1">
    <source>
        <dbReference type="ARBA" id="ARBA00023015"/>
    </source>
</evidence>
<dbReference type="PROSITE" id="PS51118">
    <property type="entry name" value="HTH_HXLR"/>
    <property type="match status" value="1"/>
</dbReference>
<dbReference type="SUPFAM" id="SSF46785">
    <property type="entry name" value="Winged helix' DNA-binding domain"/>
    <property type="match status" value="1"/>
</dbReference>
<dbReference type="InterPro" id="IPR002577">
    <property type="entry name" value="HTH_HxlR"/>
</dbReference>
<dbReference type="EMBL" id="CP117167">
    <property type="protein sequence ID" value="WCT12455.1"/>
    <property type="molecule type" value="Genomic_DNA"/>
</dbReference>
<dbReference type="Proteomes" id="UP001216139">
    <property type="component" value="Chromosome"/>
</dbReference>
<dbReference type="PANTHER" id="PTHR33204:SF29">
    <property type="entry name" value="TRANSCRIPTIONAL REGULATOR"/>
    <property type="match status" value="1"/>
</dbReference>
<keyword evidence="6" id="KW-1185">Reference proteome</keyword>
<evidence type="ECO:0000313" key="6">
    <source>
        <dbReference type="Proteomes" id="UP001216139"/>
    </source>
</evidence>
<reference evidence="5 6" key="1">
    <citation type="submission" date="2023-02" db="EMBL/GenBank/DDBJ databases">
        <title>Genome sequence of Mucilaginibacter jinjuensis strain KACC 16571.</title>
        <authorList>
            <person name="Kim S."/>
            <person name="Heo J."/>
            <person name="Kwon S.-W."/>
        </authorList>
    </citation>
    <scope>NUCLEOTIDE SEQUENCE [LARGE SCALE GENOMIC DNA]</scope>
    <source>
        <strain evidence="5 6">KACC 16571</strain>
    </source>
</reference>
<keyword evidence="3" id="KW-0804">Transcription</keyword>
<dbReference type="PANTHER" id="PTHR33204">
    <property type="entry name" value="TRANSCRIPTIONAL REGULATOR, MARR FAMILY"/>
    <property type="match status" value="1"/>
</dbReference>
<name>A0ABY7T7J5_9SPHI</name>
<evidence type="ECO:0000259" key="4">
    <source>
        <dbReference type="PROSITE" id="PS51118"/>
    </source>
</evidence>
<evidence type="ECO:0000256" key="2">
    <source>
        <dbReference type="ARBA" id="ARBA00023125"/>
    </source>
</evidence>
<evidence type="ECO:0000256" key="3">
    <source>
        <dbReference type="ARBA" id="ARBA00023163"/>
    </source>
</evidence>
<keyword evidence="1" id="KW-0805">Transcription regulation</keyword>
<keyword evidence="2" id="KW-0238">DNA-binding</keyword>
<dbReference type="Gene3D" id="1.10.10.10">
    <property type="entry name" value="Winged helix-like DNA-binding domain superfamily/Winged helix DNA-binding domain"/>
    <property type="match status" value="1"/>
</dbReference>
<proteinExistence type="predicted"/>
<protein>
    <submittedName>
        <fullName evidence="5">Helix-turn-helix domain-containing protein</fullName>
    </submittedName>
</protein>